<organism evidence="10">
    <name type="scientific">Phanerodontia chrysosporium</name>
    <name type="common">White-rot fungus</name>
    <name type="synonym">Sporotrichum pruinosum</name>
    <dbReference type="NCBI Taxonomy" id="2822231"/>
    <lineage>
        <taxon>Eukaryota</taxon>
        <taxon>Fungi</taxon>
        <taxon>Dikarya</taxon>
        <taxon>Basidiomycota</taxon>
        <taxon>Agaricomycotina</taxon>
        <taxon>Agaricomycetes</taxon>
        <taxon>Polyporales</taxon>
        <taxon>Phanerochaetaceae</taxon>
        <taxon>Phanerodontia</taxon>
    </lineage>
</organism>
<evidence type="ECO:0000256" key="4">
    <source>
        <dbReference type="ARBA" id="ARBA00022723"/>
    </source>
</evidence>
<comment type="pathway">
    <text evidence="2">Secondary metabolite biosynthesis.</text>
</comment>
<dbReference type="PRINTS" id="PR00463">
    <property type="entry name" value="EP450I"/>
</dbReference>
<proteinExistence type="evidence at transcript level"/>
<feature type="transmembrane region" description="Helical" evidence="9">
    <location>
        <begin position="23"/>
        <end position="44"/>
    </location>
</feature>
<evidence type="ECO:0000256" key="3">
    <source>
        <dbReference type="ARBA" id="ARBA00010617"/>
    </source>
</evidence>
<evidence type="ECO:0000313" key="10">
    <source>
        <dbReference type="EMBL" id="BAL05090.1"/>
    </source>
</evidence>
<evidence type="ECO:0000256" key="5">
    <source>
        <dbReference type="ARBA" id="ARBA00023002"/>
    </source>
</evidence>
<comment type="cofactor">
    <cofactor evidence="1 8">
        <name>heme</name>
        <dbReference type="ChEBI" id="CHEBI:30413"/>
    </cofactor>
</comment>
<feature type="binding site" description="axial binding residue" evidence="8">
    <location>
        <position position="511"/>
    </location>
    <ligand>
        <name>heme</name>
        <dbReference type="ChEBI" id="CHEBI:30413"/>
    </ligand>
    <ligandPart>
        <name>Fe</name>
        <dbReference type="ChEBI" id="CHEBI:18248"/>
    </ligandPart>
</feature>
<evidence type="ECO:0000256" key="8">
    <source>
        <dbReference type="PIRSR" id="PIRSR602401-1"/>
    </source>
</evidence>
<evidence type="ECO:0000256" key="6">
    <source>
        <dbReference type="ARBA" id="ARBA00023004"/>
    </source>
</evidence>
<dbReference type="GO" id="GO:0004497">
    <property type="term" value="F:monooxygenase activity"/>
    <property type="evidence" value="ECO:0007669"/>
    <property type="project" value="UniProtKB-KW"/>
</dbReference>
<keyword evidence="7" id="KW-0503">Monooxygenase</keyword>
<evidence type="ECO:0000256" key="9">
    <source>
        <dbReference type="SAM" id="Phobius"/>
    </source>
</evidence>
<dbReference type="GO" id="GO:0005506">
    <property type="term" value="F:iron ion binding"/>
    <property type="evidence" value="ECO:0007669"/>
    <property type="project" value="InterPro"/>
</dbReference>
<dbReference type="AlphaFoldDB" id="G5EJM8"/>
<keyword evidence="8" id="KW-0349">Heme</keyword>
<dbReference type="InterPro" id="IPR002401">
    <property type="entry name" value="Cyt_P450_E_grp-I"/>
</dbReference>
<reference evidence="10" key="1">
    <citation type="submission" date="2010-10" db="EMBL/GenBank/DDBJ databases">
        <title>Phanerochaete chrysosporium cytochrome P450.</title>
        <authorList>
            <person name="Hirosue S."/>
            <person name="Hiratsuka N."/>
            <person name="Ichinose H."/>
            <person name="Wariishi H."/>
        </authorList>
    </citation>
    <scope>NUCLEOTIDE SEQUENCE</scope>
    <source>
        <strain evidence="10">ATCC 34541</strain>
    </source>
</reference>
<dbReference type="CDD" id="cd11061">
    <property type="entry name" value="CYP67-like"/>
    <property type="match status" value="1"/>
</dbReference>
<feature type="transmembrane region" description="Helical" evidence="9">
    <location>
        <begin position="80"/>
        <end position="98"/>
    </location>
</feature>
<evidence type="ECO:0000256" key="2">
    <source>
        <dbReference type="ARBA" id="ARBA00005179"/>
    </source>
</evidence>
<sequence length="568" mass="64378">MADTSLLSRRLKSFFDPQGSPTLLSLPDSFVVTACAAIVVHLIFKRWEPMKLPIVAFLLFLVPACLSLLFASHLSLTKGLATALATFYTVLVSSIVIYRISPFHPLARYPGPLAAKITKWWHAYHVHTGKQHLYVRHLHDQYGDIVRIGPNDVSIRDASCISSGLGSQGLPKGPMWDGRFMYSPIPAMVGARDHAYHMQRRRPWNRAFSATALKEYEPLIYGRVHQLVSALADRQGQVVDIAKWIGYFTYDFMGDMVYGGWTEMLRDGKDEDGLWDVVHRGLDVSAVYGEVPWVSYYASMLPNLGKDLKRMRKMAFDRAKQRYDSGSKARDLFYYLSNEDGAEKVTPPRPIVVSDGVLALIAGSDTTAIVTATILYSLLCNPTTYHRLQQEVDKFYPRGEDPLKTKHYKDMHYLEATINEGLRLFPATPSGTQRAPAPGKGDRLIGKYYIPEGTATKFHFWSIQRDPRNFSHPDTFWPERWLVAEGLEHADEPLTHNANAFVPFSLGPYNCVGKNVAMQEMRMLLCHLMHTLDLRFPEGYVPRAFEDALEDQFGFKVGELPVIVQRRE</sequence>
<dbReference type="PANTHER" id="PTHR24305">
    <property type="entry name" value="CYTOCHROME P450"/>
    <property type="match status" value="1"/>
</dbReference>
<dbReference type="GO" id="GO:0020037">
    <property type="term" value="F:heme binding"/>
    <property type="evidence" value="ECO:0007669"/>
    <property type="project" value="InterPro"/>
</dbReference>
<dbReference type="InterPro" id="IPR001128">
    <property type="entry name" value="Cyt_P450"/>
</dbReference>
<gene>
    <name evidence="10" type="primary">PcCYP_12a</name>
</gene>
<dbReference type="InterPro" id="IPR036396">
    <property type="entry name" value="Cyt_P450_sf"/>
</dbReference>
<dbReference type="PRINTS" id="PR00385">
    <property type="entry name" value="P450"/>
</dbReference>
<dbReference type="PANTHER" id="PTHR24305:SF187">
    <property type="entry name" value="P450, PUTATIVE (EUROFUNG)-RELATED"/>
    <property type="match status" value="1"/>
</dbReference>
<name>G5EJM8_PHACH</name>
<dbReference type="EMBL" id="AB597803">
    <property type="protein sequence ID" value="BAL05090.1"/>
    <property type="molecule type" value="mRNA"/>
</dbReference>
<keyword evidence="5" id="KW-0560">Oxidoreductase</keyword>
<dbReference type="Gene3D" id="1.10.630.10">
    <property type="entry name" value="Cytochrome P450"/>
    <property type="match status" value="1"/>
</dbReference>
<comment type="similarity">
    <text evidence="3">Belongs to the cytochrome P450 family.</text>
</comment>
<protein>
    <submittedName>
        <fullName evidence="10">Cytochrome P450</fullName>
    </submittedName>
</protein>
<keyword evidence="4 8" id="KW-0479">Metal-binding</keyword>
<feature type="transmembrane region" description="Helical" evidence="9">
    <location>
        <begin position="56"/>
        <end position="74"/>
    </location>
</feature>
<keyword evidence="9" id="KW-0472">Membrane</keyword>
<keyword evidence="9" id="KW-1133">Transmembrane helix</keyword>
<evidence type="ECO:0000256" key="1">
    <source>
        <dbReference type="ARBA" id="ARBA00001971"/>
    </source>
</evidence>
<dbReference type="GO" id="GO:0016705">
    <property type="term" value="F:oxidoreductase activity, acting on paired donors, with incorporation or reduction of molecular oxygen"/>
    <property type="evidence" value="ECO:0007669"/>
    <property type="project" value="InterPro"/>
</dbReference>
<dbReference type="VEuPathDB" id="FungiDB:AGR57_11744"/>
<dbReference type="SUPFAM" id="SSF48264">
    <property type="entry name" value="Cytochrome P450"/>
    <property type="match status" value="1"/>
</dbReference>
<evidence type="ECO:0000256" key="7">
    <source>
        <dbReference type="ARBA" id="ARBA00023033"/>
    </source>
</evidence>
<accession>G5EJM8</accession>
<dbReference type="InterPro" id="IPR050121">
    <property type="entry name" value="Cytochrome_P450_monoxygenase"/>
</dbReference>
<dbReference type="Pfam" id="PF00067">
    <property type="entry name" value="p450"/>
    <property type="match status" value="1"/>
</dbReference>
<keyword evidence="6 8" id="KW-0408">Iron</keyword>
<keyword evidence="9" id="KW-0812">Transmembrane</keyword>